<name>A0A166S6N3_9PEZI</name>
<gene>
    <name evidence="1" type="ORF">CT0861_06131</name>
</gene>
<protein>
    <submittedName>
        <fullName evidence="1">Methyltransferase domain-containing protein</fullName>
    </submittedName>
</protein>
<dbReference type="GO" id="GO:0032259">
    <property type="term" value="P:methylation"/>
    <property type="evidence" value="ECO:0007669"/>
    <property type="project" value="UniProtKB-KW"/>
</dbReference>
<comment type="caution">
    <text evidence="1">The sequence shown here is derived from an EMBL/GenBank/DDBJ whole genome shotgun (WGS) entry which is preliminary data.</text>
</comment>
<organism evidence="1 2">
    <name type="scientific">Colletotrichum tofieldiae</name>
    <dbReference type="NCBI Taxonomy" id="708197"/>
    <lineage>
        <taxon>Eukaryota</taxon>
        <taxon>Fungi</taxon>
        <taxon>Dikarya</taxon>
        <taxon>Ascomycota</taxon>
        <taxon>Pezizomycotina</taxon>
        <taxon>Sordariomycetes</taxon>
        <taxon>Hypocreomycetidae</taxon>
        <taxon>Glomerellales</taxon>
        <taxon>Glomerellaceae</taxon>
        <taxon>Colletotrichum</taxon>
        <taxon>Colletotrichum spaethianum species complex</taxon>
    </lineage>
</organism>
<dbReference type="GO" id="GO:0008168">
    <property type="term" value="F:methyltransferase activity"/>
    <property type="evidence" value="ECO:0007669"/>
    <property type="project" value="UniProtKB-KW"/>
</dbReference>
<accession>A0A166S6N3</accession>
<evidence type="ECO:0000313" key="1">
    <source>
        <dbReference type="EMBL" id="KZL70318.1"/>
    </source>
</evidence>
<reference evidence="1 2" key="1">
    <citation type="submission" date="2015-06" db="EMBL/GenBank/DDBJ databases">
        <title>Survival trade-offs in plant roots during colonization by closely related pathogenic and mutualistic fungi.</title>
        <authorList>
            <person name="Hacquard S."/>
            <person name="Kracher B."/>
            <person name="Hiruma K."/>
            <person name="Weinman A."/>
            <person name="Muench P."/>
            <person name="Garrido Oter R."/>
            <person name="Ver Loren van Themaat E."/>
            <person name="Dallerey J.-F."/>
            <person name="Damm U."/>
            <person name="Henrissat B."/>
            <person name="Lespinet O."/>
            <person name="Thon M."/>
            <person name="Kemen E."/>
            <person name="McHardy A.C."/>
            <person name="Schulze-Lefert P."/>
            <person name="O'Connell R.J."/>
        </authorList>
    </citation>
    <scope>NUCLEOTIDE SEQUENCE [LARGE SCALE GENOMIC DNA]</scope>
    <source>
        <strain evidence="1 2">0861</strain>
    </source>
</reference>
<keyword evidence="1" id="KW-0808">Transferase</keyword>
<dbReference type="OrthoDB" id="2013972at2759"/>
<dbReference type="STRING" id="708197.A0A166S6N3"/>
<sequence>MAGSLQDWRGFVAQAFEHFGPGGYLEDHDNLYPLKCHDSTLKGDSALFQWSRYMVEATDKLSRPITIVSQIPKILEDVVVAKQKMPASPWAKDLSLRELGNWTQAFLLPGIEGLCLTLFTRILAWKPAKVLVFCANVRKDARNLGIHAC</sequence>
<dbReference type="AlphaFoldDB" id="A0A166S6N3"/>
<evidence type="ECO:0000313" key="2">
    <source>
        <dbReference type="Proteomes" id="UP000076552"/>
    </source>
</evidence>
<proteinExistence type="predicted"/>
<keyword evidence="2" id="KW-1185">Reference proteome</keyword>
<dbReference type="Proteomes" id="UP000076552">
    <property type="component" value="Unassembled WGS sequence"/>
</dbReference>
<keyword evidence="1" id="KW-0489">Methyltransferase</keyword>
<dbReference type="EMBL" id="LFIV01000091">
    <property type="protein sequence ID" value="KZL70318.1"/>
    <property type="molecule type" value="Genomic_DNA"/>
</dbReference>